<protein>
    <submittedName>
        <fullName evidence="2">Uncharacterized protein</fullName>
    </submittedName>
</protein>
<feature type="region of interest" description="Disordered" evidence="1">
    <location>
        <begin position="244"/>
        <end position="278"/>
    </location>
</feature>
<comment type="caution">
    <text evidence="2">The sequence shown here is derived from an EMBL/GenBank/DDBJ whole genome shotgun (WGS) entry which is preliminary data.</text>
</comment>
<gene>
    <name evidence="2" type="ORF">B0A55_07025</name>
</gene>
<evidence type="ECO:0000313" key="3">
    <source>
        <dbReference type="Proteomes" id="UP000309340"/>
    </source>
</evidence>
<dbReference type="OrthoDB" id="3969407at2759"/>
<dbReference type="Proteomes" id="UP000309340">
    <property type="component" value="Unassembled WGS sequence"/>
</dbReference>
<dbReference type="AlphaFoldDB" id="A0A4U0X9P2"/>
<name>A0A4U0X9P2_9PEZI</name>
<reference evidence="2 3" key="1">
    <citation type="submission" date="2017-03" db="EMBL/GenBank/DDBJ databases">
        <title>Genomes of endolithic fungi from Antarctica.</title>
        <authorList>
            <person name="Coleine C."/>
            <person name="Masonjones S."/>
            <person name="Stajich J.E."/>
        </authorList>
    </citation>
    <scope>NUCLEOTIDE SEQUENCE [LARGE SCALE GENOMIC DNA]</scope>
    <source>
        <strain evidence="2 3">CCFEE 5184</strain>
    </source>
</reference>
<organism evidence="2 3">
    <name type="scientific">Friedmanniomyces simplex</name>
    <dbReference type="NCBI Taxonomy" id="329884"/>
    <lineage>
        <taxon>Eukaryota</taxon>
        <taxon>Fungi</taxon>
        <taxon>Dikarya</taxon>
        <taxon>Ascomycota</taxon>
        <taxon>Pezizomycotina</taxon>
        <taxon>Dothideomycetes</taxon>
        <taxon>Dothideomycetidae</taxon>
        <taxon>Mycosphaerellales</taxon>
        <taxon>Teratosphaeriaceae</taxon>
        <taxon>Friedmanniomyces</taxon>
    </lineage>
</organism>
<evidence type="ECO:0000313" key="2">
    <source>
        <dbReference type="EMBL" id="TKA72507.1"/>
    </source>
</evidence>
<sequence length="444" mass="49940">MAVKVQILNSVPETRSLSIDLPLEADWMATERFKVTSWKRGSLESNHPPLERELDFMTSTHTRFGLAPNSERMGEQSVLEVVAKERGRPKCHAKERIKHRGATRERKVRLDAIKFDRSAEQGVRGRRDSDEHYVRFSDFNAPIEALRASMRLRELIAEAYEASGESDDAEASGTFRPRSVAFRNGDFKETNGLTTNEKEIDDMMAGLDIIDDDAPGAALEKQQRTEKPEANPLSFTALMRSLDGNSSEKAAKTETQTRSHNTSPIQRADGNATGATKHTEINLTSKPDPELKAEAMAKYLATFPGPALGYVEGSTNIYYHPGMSFEQAPVQLAMTIRSARGTSKSWAEQWSPRGFAEFARHERAVLNNVCRDLHWIAEFLHIGRCGWDCARWPRTLFAEMHGLLPELEGYLEVLAGYAGCEWLEEAAVVHVRYAFERLAELARR</sequence>
<proteinExistence type="predicted"/>
<dbReference type="EMBL" id="NAJQ01000306">
    <property type="protein sequence ID" value="TKA72507.1"/>
    <property type="molecule type" value="Genomic_DNA"/>
</dbReference>
<keyword evidence="3" id="KW-1185">Reference proteome</keyword>
<accession>A0A4U0X9P2</accession>
<evidence type="ECO:0000256" key="1">
    <source>
        <dbReference type="SAM" id="MobiDB-lite"/>
    </source>
</evidence>